<dbReference type="SMART" id="SM00102">
    <property type="entry name" value="ADF"/>
    <property type="match status" value="1"/>
</dbReference>
<dbReference type="GO" id="GO:0005884">
    <property type="term" value="C:actin filament"/>
    <property type="evidence" value="ECO:0007669"/>
    <property type="project" value="TreeGrafter"/>
</dbReference>
<dbReference type="PANTHER" id="PTHR10829:SF25">
    <property type="entry name" value="DREBRIN-LIKE PROTEIN"/>
    <property type="match status" value="1"/>
</dbReference>
<dbReference type="PROSITE" id="PS50003">
    <property type="entry name" value="PH_DOMAIN"/>
    <property type="match status" value="1"/>
</dbReference>
<proteinExistence type="predicted"/>
<organism evidence="5 6">
    <name type="scientific">Rhizopus azygosporus</name>
    <name type="common">Rhizopus microsporus var. azygosporus</name>
    <dbReference type="NCBI Taxonomy" id="86630"/>
    <lineage>
        <taxon>Eukaryota</taxon>
        <taxon>Fungi</taxon>
        <taxon>Fungi incertae sedis</taxon>
        <taxon>Mucoromycota</taxon>
        <taxon>Mucoromycotina</taxon>
        <taxon>Mucoromycetes</taxon>
        <taxon>Mucorales</taxon>
        <taxon>Mucorineae</taxon>
        <taxon>Rhizopodaceae</taxon>
        <taxon>Rhizopus</taxon>
    </lineage>
</organism>
<dbReference type="InterPro" id="IPR001849">
    <property type="entry name" value="PH_domain"/>
</dbReference>
<dbReference type="STRING" id="86630.A0A367KDQ2"/>
<accession>A0A367KDQ2</accession>
<feature type="region of interest" description="Disordered" evidence="2">
    <location>
        <begin position="124"/>
        <end position="170"/>
    </location>
</feature>
<evidence type="ECO:0000313" key="5">
    <source>
        <dbReference type="EMBL" id="RCI00319.1"/>
    </source>
</evidence>
<feature type="domain" description="PH" evidence="3">
    <location>
        <begin position="362"/>
        <end position="463"/>
    </location>
</feature>
<dbReference type="Gene3D" id="2.30.29.30">
    <property type="entry name" value="Pleckstrin-homology domain (PH domain)/Phosphotyrosine-binding domain (PTB)"/>
    <property type="match status" value="1"/>
</dbReference>
<dbReference type="InterPro" id="IPR029006">
    <property type="entry name" value="ADF-H/Gelsolin-like_dom_sf"/>
</dbReference>
<dbReference type="CDD" id="cd00821">
    <property type="entry name" value="PH"/>
    <property type="match status" value="1"/>
</dbReference>
<keyword evidence="1" id="KW-0175">Coiled coil</keyword>
<dbReference type="SUPFAM" id="SSF50729">
    <property type="entry name" value="PH domain-like"/>
    <property type="match status" value="1"/>
</dbReference>
<dbReference type="Proteomes" id="UP000252139">
    <property type="component" value="Unassembled WGS sequence"/>
</dbReference>
<evidence type="ECO:0000256" key="1">
    <source>
        <dbReference type="SAM" id="Coils"/>
    </source>
</evidence>
<gene>
    <name evidence="5" type="ORF">CU097_004891</name>
</gene>
<dbReference type="AlphaFoldDB" id="A0A367KDQ2"/>
<protein>
    <recommendedName>
        <fullName evidence="7">ADF-H domain-containing protein</fullName>
    </recommendedName>
</protein>
<feature type="coiled-coil region" evidence="1">
    <location>
        <begin position="241"/>
        <end position="275"/>
    </location>
</feature>
<sequence>MCDVSDPRILNAYYSITEDEPTDWLLLGYKDSRNVITLYASGCNGLSEFRQHLTNEILFGFVRIEDKFILITYVPDSVSGVRRARALVHSRSVASVCELSHAQITASSLSDLSDSNIRTRLKLGENQVPNRPRPAKRSSVVSTTTRRRKSAQSIPSPSPTPPPILPVPDKRTSLIINTSTTTTEEPESYATPSTPTSVASFSDTTTVIDCNSSISSSKDYYERIKAEEDAALELHFQTQLLKKRELEEARFKQTLKEQEERREQQNKRIEEERKKTHMEFQLKQKQLAEEREKTNLLKRPSRVFDHNSNNNNNNNSNVASTIAHTNNNSTIKKTNSHDAMKNNNTTITAKTNTITTETKKAIVLMSGFVSVQTRNSPFWRRRYFEIESTNKTIMFYKDELSTKTPISTINLLHVTRLAPANEDEDTFVPNSFVIDTQSDDSFQILADDKNTGKKILSTLQTLK</sequence>
<dbReference type="Gene3D" id="3.40.20.10">
    <property type="entry name" value="Severin"/>
    <property type="match status" value="1"/>
</dbReference>
<dbReference type="EMBL" id="PJQL01000067">
    <property type="protein sequence ID" value="RCI00319.1"/>
    <property type="molecule type" value="Genomic_DNA"/>
</dbReference>
<evidence type="ECO:0000256" key="2">
    <source>
        <dbReference type="SAM" id="MobiDB-lite"/>
    </source>
</evidence>
<name>A0A367KDQ2_RHIAZ</name>
<dbReference type="GO" id="GO:0030833">
    <property type="term" value="P:regulation of actin filament polymerization"/>
    <property type="evidence" value="ECO:0007669"/>
    <property type="project" value="TreeGrafter"/>
</dbReference>
<dbReference type="Pfam" id="PF00241">
    <property type="entry name" value="Cofilin_ADF"/>
    <property type="match status" value="1"/>
</dbReference>
<evidence type="ECO:0000313" key="6">
    <source>
        <dbReference type="Proteomes" id="UP000252139"/>
    </source>
</evidence>
<dbReference type="OrthoDB" id="2123378at2759"/>
<evidence type="ECO:0000259" key="4">
    <source>
        <dbReference type="PROSITE" id="PS51263"/>
    </source>
</evidence>
<reference evidence="5 6" key="1">
    <citation type="journal article" date="2018" name="G3 (Bethesda)">
        <title>Phylogenetic and Phylogenomic Definition of Rhizopus Species.</title>
        <authorList>
            <person name="Gryganskyi A.P."/>
            <person name="Golan J."/>
            <person name="Dolatabadi S."/>
            <person name="Mondo S."/>
            <person name="Robb S."/>
            <person name="Idnurm A."/>
            <person name="Muszewska A."/>
            <person name="Steczkiewicz K."/>
            <person name="Masonjones S."/>
            <person name="Liao H.L."/>
            <person name="Gajdeczka M.T."/>
            <person name="Anike F."/>
            <person name="Vuek A."/>
            <person name="Anishchenko I.M."/>
            <person name="Voigt K."/>
            <person name="de Hoog G.S."/>
            <person name="Smith M.E."/>
            <person name="Heitman J."/>
            <person name="Vilgalys R."/>
            <person name="Stajich J.E."/>
        </authorList>
    </citation>
    <scope>NUCLEOTIDE SEQUENCE [LARGE SCALE GENOMIC DNA]</scope>
    <source>
        <strain evidence="5 6">CBS 357.93</strain>
    </source>
</reference>
<dbReference type="GO" id="GO:0030864">
    <property type="term" value="C:cortical actin cytoskeleton"/>
    <property type="evidence" value="ECO:0007669"/>
    <property type="project" value="TreeGrafter"/>
</dbReference>
<dbReference type="PANTHER" id="PTHR10829">
    <property type="entry name" value="CORTACTIN AND DREBRIN"/>
    <property type="match status" value="1"/>
</dbReference>
<dbReference type="GO" id="GO:0051015">
    <property type="term" value="F:actin filament binding"/>
    <property type="evidence" value="ECO:0007669"/>
    <property type="project" value="TreeGrafter"/>
</dbReference>
<feature type="compositionally biased region" description="Pro residues" evidence="2">
    <location>
        <begin position="156"/>
        <end position="166"/>
    </location>
</feature>
<evidence type="ECO:0000259" key="3">
    <source>
        <dbReference type="PROSITE" id="PS50003"/>
    </source>
</evidence>
<feature type="domain" description="ADF-H" evidence="4">
    <location>
        <begin position="1"/>
        <end position="122"/>
    </location>
</feature>
<evidence type="ECO:0008006" key="7">
    <source>
        <dbReference type="Google" id="ProtNLM"/>
    </source>
</evidence>
<dbReference type="InterPro" id="IPR002108">
    <property type="entry name" value="ADF-H"/>
</dbReference>
<dbReference type="PROSITE" id="PS51263">
    <property type="entry name" value="ADF_H"/>
    <property type="match status" value="1"/>
</dbReference>
<keyword evidence="6" id="KW-1185">Reference proteome</keyword>
<dbReference type="InterPro" id="IPR011993">
    <property type="entry name" value="PH-like_dom_sf"/>
</dbReference>
<comment type="caution">
    <text evidence="5">The sequence shown here is derived from an EMBL/GenBank/DDBJ whole genome shotgun (WGS) entry which is preliminary data.</text>
</comment>
<dbReference type="SUPFAM" id="SSF55753">
    <property type="entry name" value="Actin depolymerizing proteins"/>
    <property type="match status" value="1"/>
</dbReference>